<organism evidence="16 17">
    <name type="scientific">Necator americanus</name>
    <name type="common">Human hookworm</name>
    <dbReference type="NCBI Taxonomy" id="51031"/>
    <lineage>
        <taxon>Eukaryota</taxon>
        <taxon>Metazoa</taxon>
        <taxon>Ecdysozoa</taxon>
        <taxon>Nematoda</taxon>
        <taxon>Chromadorea</taxon>
        <taxon>Rhabditida</taxon>
        <taxon>Rhabditina</taxon>
        <taxon>Rhabditomorpha</taxon>
        <taxon>Strongyloidea</taxon>
        <taxon>Ancylostomatidae</taxon>
        <taxon>Bunostominae</taxon>
        <taxon>Necator</taxon>
    </lineage>
</organism>
<evidence type="ECO:0000256" key="13">
    <source>
        <dbReference type="ARBA" id="ARBA00045827"/>
    </source>
</evidence>
<evidence type="ECO:0000256" key="3">
    <source>
        <dbReference type="ARBA" id="ARBA00022692"/>
    </source>
</evidence>
<dbReference type="EMBL" id="KI662318">
    <property type="protein sequence ID" value="ETN72960.1"/>
    <property type="molecule type" value="Genomic_DNA"/>
</dbReference>
<keyword evidence="17" id="KW-1185">Reference proteome</keyword>
<evidence type="ECO:0000256" key="10">
    <source>
        <dbReference type="ARBA" id="ARBA00040905"/>
    </source>
</evidence>
<dbReference type="GO" id="GO:0016020">
    <property type="term" value="C:membrane"/>
    <property type="evidence" value="ECO:0007669"/>
    <property type="project" value="UniProtKB-SubCell"/>
</dbReference>
<dbReference type="OrthoDB" id="378564at2759"/>
<evidence type="ECO:0000256" key="1">
    <source>
        <dbReference type="ARBA" id="ARBA00004141"/>
    </source>
</evidence>
<dbReference type="OMA" id="YSWVVES"/>
<evidence type="ECO:0000256" key="8">
    <source>
        <dbReference type="ARBA" id="ARBA00035895"/>
    </source>
</evidence>
<evidence type="ECO:0000256" key="4">
    <source>
        <dbReference type="ARBA" id="ARBA00022989"/>
    </source>
</evidence>
<evidence type="ECO:0000256" key="12">
    <source>
        <dbReference type="ARBA" id="ARBA00043155"/>
    </source>
</evidence>
<comment type="catalytic activity">
    <reaction evidence="6">
        <text>a 1,2-diacyl-sn-glycero-3-phosphoethanolamine(in) = a 1,2-diacyl-sn-glycero-3-phosphoethanolamine(out)</text>
        <dbReference type="Rhea" id="RHEA:38895"/>
        <dbReference type="ChEBI" id="CHEBI:64612"/>
    </reaction>
</comment>
<evidence type="ECO:0000256" key="14">
    <source>
        <dbReference type="ARBA" id="ARBA00093208"/>
    </source>
</evidence>
<comment type="function">
    <text evidence="13">Scramblase that mediates the translocation of glucosaminylphosphatidylinositol (alpha-D-GlcN-(1-6)-(1,2-diacyl-sn-glycero-3-phospho)-1D-myo-inositol, GlcN-PI) across the endoplasmic reticulum (ER) membrane, from the cytosolic leaflet to the luminal leaflet of the ER membrane, where it participates in the biosynthesis of glycosylphosphatidylinositol (GPI). GPI is a lipid glycoconjugate involved in post-translational modification of proteins. Can also translocate 1,2-diacyl-sn-glycero-3-phospho-(1D-myo-inositol) (phosphatidylinositol or PI), as well as several other phospholipids (1,2-diacyl-sn-glycero-3-phosphocholine, 1,2-diacyl-sn-glycero-3-phosphoethanolamine), and N-acetylglucosaminylphosphatidylinositol (GlcNAc-PI) in vitro.</text>
</comment>
<comment type="catalytic activity">
    <reaction evidence="14">
        <text>a 6-(alpha-D-glucosaminyl)-1-(1,2-diacyl-sn-glycero-3-phospho)-1D-myo-inositol(in) = a 6-(alpha-D-glucosaminyl)-1-(1,2-diacyl-sn-glycero-3-phospho)-1D-myo-inositol(out)</text>
        <dbReference type="Rhea" id="RHEA:71491"/>
        <dbReference type="ChEBI" id="CHEBI:57997"/>
    </reaction>
</comment>
<sequence length="140" mass="16502">MYVPHKSWYSWVVESLANGVYAFGFLFMLPQLFVNYKLKSVAHLPWKAFMYKAFNTFIDDLFAFIIVMPTAHRVACFRDDIVFLIYLYQRYLYPVDYSRINEFGEAGEKQSSSTEKPKEEYVADKLATGKNKKKFSEKLD</sequence>
<name>W2STK5_NECAM</name>
<dbReference type="STRING" id="51031.W2STK5"/>
<evidence type="ECO:0000256" key="7">
    <source>
        <dbReference type="ARBA" id="ARBA00024631"/>
    </source>
</evidence>
<comment type="catalytic activity">
    <reaction evidence="8">
        <text>a 1,2-diacyl-sn-glycero-3-phospho-(1D-myo-inositol)(in) = a 1,2-diacyl-sn-glycero-3-phospho-(1D-myo-inositol)(out)</text>
        <dbReference type="Rhea" id="RHEA:38691"/>
        <dbReference type="ChEBI" id="CHEBI:57880"/>
    </reaction>
</comment>
<dbReference type="PANTHER" id="PTHR21347:SF0">
    <property type="entry name" value="LIPID SCRAMBLASE CLPTM1L"/>
    <property type="match status" value="1"/>
</dbReference>
<comment type="catalytic activity">
    <reaction evidence="9">
        <text>6-(alpha-D-glucosaminyl)-(1-octadecanoyl,2-(9Z)-octadecenoyl-sn-glycero-3-phospho)-1D-myo-inositol(in) = 6-(alpha-D-glucosaminyl)-(1-octadecanoyl,2-(9Z)-octadecenoyl-sn-glycero-3-phospho)-1D-myo-inositol(out)</text>
        <dbReference type="Rhea" id="RHEA:71495"/>
        <dbReference type="ChEBI" id="CHEBI:190691"/>
    </reaction>
</comment>
<gene>
    <name evidence="16" type="ORF">NECAME_18589</name>
</gene>
<dbReference type="PANTHER" id="PTHR21347">
    <property type="entry name" value="CLEFT LIP AND PALATE ASSOCIATED TRANSMEMBRANE PROTEIN-RELATED"/>
    <property type="match status" value="1"/>
</dbReference>
<evidence type="ECO:0000256" key="2">
    <source>
        <dbReference type="ARBA" id="ARBA00009310"/>
    </source>
</evidence>
<dbReference type="KEGG" id="nai:NECAME_18589"/>
<comment type="similarity">
    <text evidence="2">Belongs to the CLPTM1 family.</text>
</comment>
<comment type="subcellular location">
    <subcellularLocation>
        <location evidence="1">Membrane</location>
        <topology evidence="1">Multi-pass membrane protein</topology>
    </subcellularLocation>
</comment>
<evidence type="ECO:0000256" key="9">
    <source>
        <dbReference type="ARBA" id="ARBA00036810"/>
    </source>
</evidence>
<reference evidence="17" key="1">
    <citation type="journal article" date="2014" name="Nat. Genet.">
        <title>Genome of the human hookworm Necator americanus.</title>
        <authorList>
            <person name="Tang Y.T."/>
            <person name="Gao X."/>
            <person name="Rosa B.A."/>
            <person name="Abubucker S."/>
            <person name="Hallsworth-Pepin K."/>
            <person name="Martin J."/>
            <person name="Tyagi R."/>
            <person name="Heizer E."/>
            <person name="Zhang X."/>
            <person name="Bhonagiri-Palsikar V."/>
            <person name="Minx P."/>
            <person name="Warren W.C."/>
            <person name="Wang Q."/>
            <person name="Zhan B."/>
            <person name="Hotez P.J."/>
            <person name="Sternberg P.W."/>
            <person name="Dougall A."/>
            <person name="Gaze S.T."/>
            <person name="Mulvenna J."/>
            <person name="Sotillo J."/>
            <person name="Ranganathan S."/>
            <person name="Rabelo E.M."/>
            <person name="Wilson R.K."/>
            <person name="Felgner P.L."/>
            <person name="Bethony J."/>
            <person name="Hawdon J.M."/>
            <person name="Gasser R.B."/>
            <person name="Loukas A."/>
            <person name="Mitreva M."/>
        </authorList>
    </citation>
    <scope>NUCLEOTIDE SEQUENCE [LARGE SCALE GENOMIC DNA]</scope>
</reference>
<evidence type="ECO:0000256" key="15">
    <source>
        <dbReference type="SAM" id="MobiDB-lite"/>
    </source>
</evidence>
<dbReference type="AlphaFoldDB" id="W2STK5"/>
<evidence type="ECO:0000256" key="6">
    <source>
        <dbReference type="ARBA" id="ARBA00024615"/>
    </source>
</evidence>
<keyword evidence="3 16" id="KW-0812">Transmembrane</keyword>
<keyword evidence="4" id="KW-1133">Transmembrane helix</keyword>
<evidence type="ECO:0000256" key="11">
    <source>
        <dbReference type="ARBA" id="ARBA00042320"/>
    </source>
</evidence>
<dbReference type="InterPro" id="IPR008429">
    <property type="entry name" value="CLPTM1"/>
</dbReference>
<dbReference type="Proteomes" id="UP000053676">
    <property type="component" value="Unassembled WGS sequence"/>
</dbReference>
<evidence type="ECO:0000256" key="5">
    <source>
        <dbReference type="ARBA" id="ARBA00023136"/>
    </source>
</evidence>
<proteinExistence type="inferred from homology"/>
<evidence type="ECO:0000313" key="16">
    <source>
        <dbReference type="EMBL" id="ETN72960.1"/>
    </source>
</evidence>
<evidence type="ECO:0000313" key="17">
    <source>
        <dbReference type="Proteomes" id="UP000053676"/>
    </source>
</evidence>
<protein>
    <recommendedName>
        <fullName evidence="10">Lipid scramblase CLPTM1L</fullName>
    </recommendedName>
    <alternativeName>
        <fullName evidence="12">Cisplatin resistance-related protein 9</fullName>
    </alternativeName>
    <alternativeName>
        <fullName evidence="11">Cleft lip and palate transmembrane protein 1-like protein</fullName>
    </alternativeName>
</protein>
<comment type="catalytic activity">
    <reaction evidence="7">
        <text>a 1,2-diacyl-sn-glycero-3-phosphocholine(in) = a 1,2-diacyl-sn-glycero-3-phosphocholine(out)</text>
        <dbReference type="Rhea" id="RHEA:38571"/>
        <dbReference type="ChEBI" id="CHEBI:57643"/>
    </reaction>
</comment>
<dbReference type="GO" id="GO:0012505">
    <property type="term" value="C:endomembrane system"/>
    <property type="evidence" value="ECO:0007669"/>
    <property type="project" value="TreeGrafter"/>
</dbReference>
<feature type="region of interest" description="Disordered" evidence="15">
    <location>
        <begin position="105"/>
        <end position="125"/>
    </location>
</feature>
<keyword evidence="5" id="KW-0472">Membrane</keyword>
<accession>W2STK5</accession>